<name>A0ABR9UXW6_9CHRO</name>
<dbReference type="EMBL" id="JADEWN010000053">
    <property type="protein sequence ID" value="MBE9192385.1"/>
    <property type="molecule type" value="Genomic_DNA"/>
</dbReference>
<proteinExistence type="predicted"/>
<gene>
    <name evidence="1" type="ORF">IQ230_18935</name>
</gene>
<reference evidence="1 2" key="1">
    <citation type="submission" date="2020-10" db="EMBL/GenBank/DDBJ databases">
        <authorList>
            <person name="Castelo-Branco R."/>
            <person name="Eusebio N."/>
            <person name="Adriana R."/>
            <person name="Vieira A."/>
            <person name="Brugerolle De Fraissinette N."/>
            <person name="Rezende De Castro R."/>
            <person name="Schneider M.P."/>
            <person name="Vasconcelos V."/>
            <person name="Leao P.N."/>
        </authorList>
    </citation>
    <scope>NUCLEOTIDE SEQUENCE [LARGE SCALE GENOMIC DNA]</scope>
    <source>
        <strain evidence="1 2">LEGE 06123</strain>
    </source>
</reference>
<keyword evidence="2" id="KW-1185">Reference proteome</keyword>
<dbReference type="RefSeq" id="WP_193933815.1">
    <property type="nucleotide sequence ID" value="NZ_CAWPMZ010000089.1"/>
</dbReference>
<protein>
    <submittedName>
        <fullName evidence="1">Uncharacterized protein</fullName>
    </submittedName>
</protein>
<dbReference type="Proteomes" id="UP000651156">
    <property type="component" value="Unassembled WGS sequence"/>
</dbReference>
<organism evidence="1 2">
    <name type="scientific">Gloeocapsopsis crepidinum LEGE 06123</name>
    <dbReference type="NCBI Taxonomy" id="588587"/>
    <lineage>
        <taxon>Bacteria</taxon>
        <taxon>Bacillati</taxon>
        <taxon>Cyanobacteriota</taxon>
        <taxon>Cyanophyceae</taxon>
        <taxon>Oscillatoriophycideae</taxon>
        <taxon>Chroococcales</taxon>
        <taxon>Chroococcaceae</taxon>
        <taxon>Gloeocapsopsis</taxon>
    </lineage>
</organism>
<evidence type="ECO:0000313" key="1">
    <source>
        <dbReference type="EMBL" id="MBE9192385.1"/>
    </source>
</evidence>
<comment type="caution">
    <text evidence="1">The sequence shown here is derived from an EMBL/GenBank/DDBJ whole genome shotgun (WGS) entry which is preliminary data.</text>
</comment>
<evidence type="ECO:0000313" key="2">
    <source>
        <dbReference type="Proteomes" id="UP000651156"/>
    </source>
</evidence>
<accession>A0ABR9UXW6</accession>
<sequence>MMYDETGRAGASGNAPRATNWRYLEVNPSFEQLTGFVDPVGKTTLGLNPTVESYWLEALGNVAQTVLSN</sequence>